<dbReference type="EMBL" id="JASBWT010000002">
    <property type="protein sequence ID" value="KAJ9107487.1"/>
    <property type="molecule type" value="Genomic_DNA"/>
</dbReference>
<name>A0ACC2W8R2_9TREE</name>
<dbReference type="Proteomes" id="UP001227268">
    <property type="component" value="Unassembled WGS sequence"/>
</dbReference>
<comment type="caution">
    <text evidence="1">The sequence shown here is derived from an EMBL/GenBank/DDBJ whole genome shotgun (WGS) entry which is preliminary data.</text>
</comment>
<protein>
    <submittedName>
        <fullName evidence="1">Uncharacterized protein</fullName>
    </submittedName>
</protein>
<keyword evidence="2" id="KW-1185">Reference proteome</keyword>
<sequence>MAEESDPASPDISRTGTPVPIPNTNLGQSPSFDYHDQQKLRYQDEIYISHHQPRWNPSSLSNSLTLPAAAMGDTSTDHPNGLTMDTHPPPSHGTNIDLLEEVYEKNMYKHMPGFVGLRDETDPLNAEKEAIKATVSGTASPAPVVDGPQRVTDNGIISELEGLYERFSNCLSLRDKYMEISLQRLGDDPRDYDGNFAGIKQGHADVSGLHADADPYSSETTLPSNSRNGQPEKPEFGRWNIYPSPPPAHWHWQGETSDGSAVVGEGGEGYEESARDATGEIKFVPVDKFKEEKEKSRGTNGSDGFDMADVIMPGKDERGWTFASDKEGIYQIYDQPKEPTDTASAPAKPLFRNVSLKEYYTDLDALLAVCSDGPAKSFAFRRLKYLASKWNLYCLLNEYQEIADVKEVVIFRDGHELTLEEVFQSLNLTAYDLSIDTLDMHAHQEFHRFDKFNDRYNPTGSSRLREIFLKTDNYLGGRYLAELTKELIADLEQSKYQNVEWRLSIYGRNLQEWDKLAKWVVNNKLFSHNVRWLIQVPRLYEVYKGTGAIKNFGEIVRNLFQPLFEVTQDPSSHPELHVFLQRIVGFDSVDDESKAERRLFRKFPVASDWNTAQGPPYSYWLFYMYANISSLNAWRRSRGFNTFKFRPHCGEAGDPDHLSSAFLTAHSISHGILLRKVPALQYLFYLKQIGLAMSPLSNNALFLTYERNPFKDFFRTGLNVSLSTDDPLQFHLTKEPLMEEYSVAAQIYKFTPADMCELARNSVVQSGWEMQVKKHWLGRKFYLPGVVGNDIDKTNVPNIRLAYRHATLLEELSLIKSKGRMQVSPEPSVAIANGHSGASTNQMPASMQSINPASALSTSPNKFPKIPVNGGDAIPGISALDEKVRQHGAMRGVMKNV</sequence>
<gene>
    <name evidence="1" type="ORF">QFC21_000941</name>
</gene>
<reference evidence="1" key="1">
    <citation type="submission" date="2023-04" db="EMBL/GenBank/DDBJ databases">
        <title>Draft Genome sequencing of Naganishia species isolated from polar environments using Oxford Nanopore Technology.</title>
        <authorList>
            <person name="Leo P."/>
            <person name="Venkateswaran K."/>
        </authorList>
    </citation>
    <scope>NUCLEOTIDE SEQUENCE</scope>
    <source>
        <strain evidence="1">MNA-CCFEE 5423</strain>
    </source>
</reference>
<accession>A0ACC2W8R2</accession>
<evidence type="ECO:0000313" key="1">
    <source>
        <dbReference type="EMBL" id="KAJ9107487.1"/>
    </source>
</evidence>
<organism evidence="1 2">
    <name type="scientific">Naganishia friedmannii</name>
    <dbReference type="NCBI Taxonomy" id="89922"/>
    <lineage>
        <taxon>Eukaryota</taxon>
        <taxon>Fungi</taxon>
        <taxon>Dikarya</taxon>
        <taxon>Basidiomycota</taxon>
        <taxon>Agaricomycotina</taxon>
        <taxon>Tremellomycetes</taxon>
        <taxon>Filobasidiales</taxon>
        <taxon>Filobasidiaceae</taxon>
        <taxon>Naganishia</taxon>
    </lineage>
</organism>
<proteinExistence type="predicted"/>
<evidence type="ECO:0000313" key="2">
    <source>
        <dbReference type="Proteomes" id="UP001227268"/>
    </source>
</evidence>